<proteinExistence type="predicted"/>
<dbReference type="RefSeq" id="WP_171976270.1">
    <property type="nucleotide sequence ID" value="NZ_CAWOXK010000001.1"/>
</dbReference>
<dbReference type="EMBL" id="CP030118">
    <property type="protein sequence ID" value="QDL08686.1"/>
    <property type="molecule type" value="Genomic_DNA"/>
</dbReference>
<dbReference type="KEGG" id="bsen:DP114_13005"/>
<organism evidence="1 2">
    <name type="scientific">Brasilonema sennae CENA114</name>
    <dbReference type="NCBI Taxonomy" id="415709"/>
    <lineage>
        <taxon>Bacteria</taxon>
        <taxon>Bacillati</taxon>
        <taxon>Cyanobacteriota</taxon>
        <taxon>Cyanophyceae</taxon>
        <taxon>Nostocales</taxon>
        <taxon>Scytonemataceae</taxon>
        <taxon>Brasilonema</taxon>
        <taxon>Bromeliae group (in: Brasilonema)</taxon>
    </lineage>
</organism>
<name>A0A856MI84_9CYAN</name>
<gene>
    <name evidence="1" type="ORF">DP114_13005</name>
</gene>
<keyword evidence="2" id="KW-1185">Reference proteome</keyword>
<evidence type="ECO:0000313" key="2">
    <source>
        <dbReference type="Proteomes" id="UP000503129"/>
    </source>
</evidence>
<accession>A0A856MI84</accession>
<dbReference type="AlphaFoldDB" id="A0A856MI84"/>
<dbReference type="Proteomes" id="UP000503129">
    <property type="component" value="Chromosome"/>
</dbReference>
<sequence length="690" mass="78015">MKTINLSVKTTINYSEWNDKIAQHFFNPEMAGRTVCLYVTEDLINSLGASKGVAYQDFIQTVKNAININGICKKAWGSMQNPQWRYQRQGYPPYIGYLALFVLAAGTKGDFSSKAYYPRLRELLGEEPTSRPFPHFDQMQTLWKDLEKWANVDKSGELGIFNANITGRLVHVGIPIAQTLLTQRELKALPVIFAQAGLEPISLASERHTACLLVKHGRNYLRRRTLRLLEETSEGDELRHALIERIVDELCTWDGTTEIPSEGRTQVYGVLRLCCKLDLIAKRASFTLRCTTKHEFPEDGLILNSNHDSYSCTEQGNGWSSPIRWELNSKNIDASQLDWRQGLRMESTDKQWCFKLPASPIRVFVEGRSLGLAGLVEVARIPKGLPFYLAVQQECCSLLEKWGASSCEGFEKLHTVKGLPTGWHLFKVAAAHSDEIVKSEYPILSFSTSIRLYLEGGVRLDRGNYFFKFAPPKLVLQGGDESVKVYCNRKLLQDKSGEGIYELSPDIPADTKLEIEACKGKDIIKRFSLFLVEHFPLLTSIKTPYIDNFSSSVTTNLDDNSPGVIGALVKGVDCPAFNFNTLLPIQGKQRIVFVGKEPGQVAIYPEESLPIDWYPVWAIAKGSLFDRAMFCGTSLKESEPKLSICKDKKKLFDWRKNLLDNHKRTLPPIGDIRLNQLWEKFQKEAKRVQG</sequence>
<reference evidence="1 2" key="1">
    <citation type="submission" date="2018-06" db="EMBL/GenBank/DDBJ databases">
        <title>Comparative genomics of Brasilonema spp. strains.</title>
        <authorList>
            <person name="Alvarenga D.O."/>
            <person name="Fiore M.F."/>
            <person name="Varani A.M."/>
        </authorList>
    </citation>
    <scope>NUCLEOTIDE SEQUENCE [LARGE SCALE GENOMIC DNA]</scope>
    <source>
        <strain evidence="1 2">CENA114</strain>
    </source>
</reference>
<evidence type="ECO:0000313" key="1">
    <source>
        <dbReference type="EMBL" id="QDL08686.1"/>
    </source>
</evidence>
<protein>
    <submittedName>
        <fullName evidence="1">Uncharacterized protein</fullName>
    </submittedName>
</protein>